<dbReference type="GO" id="GO:0004497">
    <property type="term" value="F:monooxygenase activity"/>
    <property type="evidence" value="ECO:0007669"/>
    <property type="project" value="UniProtKB-KW"/>
</dbReference>
<feature type="binding site" description="axial binding residue" evidence="13">
    <location>
        <position position="455"/>
    </location>
    <ligand>
        <name>heme</name>
        <dbReference type="ChEBI" id="CHEBI:30413"/>
    </ligand>
    <ligandPart>
        <name>Fe</name>
        <dbReference type="ChEBI" id="CHEBI:18248"/>
    </ligandPart>
</feature>
<dbReference type="GO" id="GO:0005789">
    <property type="term" value="C:endoplasmic reticulum membrane"/>
    <property type="evidence" value="ECO:0007669"/>
    <property type="project" value="UniProtKB-SubCell"/>
</dbReference>
<evidence type="ECO:0000256" key="9">
    <source>
        <dbReference type="ARBA" id="ARBA00023002"/>
    </source>
</evidence>
<dbReference type="InterPro" id="IPR036396">
    <property type="entry name" value="Cyt_P450_sf"/>
</dbReference>
<dbReference type="Pfam" id="PF00067">
    <property type="entry name" value="p450"/>
    <property type="match status" value="1"/>
</dbReference>
<dbReference type="PRINTS" id="PR00463">
    <property type="entry name" value="EP450I"/>
</dbReference>
<evidence type="ECO:0000313" key="16">
    <source>
        <dbReference type="Proteomes" id="UP000075885"/>
    </source>
</evidence>
<dbReference type="CDD" id="cd11056">
    <property type="entry name" value="CYP6-like"/>
    <property type="match status" value="1"/>
</dbReference>
<dbReference type="FunFam" id="1.10.630.10:FF:000042">
    <property type="entry name" value="Cytochrome P450"/>
    <property type="match status" value="1"/>
</dbReference>
<dbReference type="PANTHER" id="PTHR24292">
    <property type="entry name" value="CYTOCHROME P450"/>
    <property type="match status" value="1"/>
</dbReference>
<reference evidence="15" key="2">
    <citation type="submission" date="2020-05" db="UniProtKB">
        <authorList>
            <consortium name="EnsemblMetazoa"/>
        </authorList>
    </citation>
    <scope>IDENTIFICATION</scope>
    <source>
        <strain evidence="15">Epiroticus2</strain>
    </source>
</reference>
<dbReference type="GO" id="GO:0020037">
    <property type="term" value="F:heme binding"/>
    <property type="evidence" value="ECO:0007669"/>
    <property type="project" value="InterPro"/>
</dbReference>
<keyword evidence="12" id="KW-0472">Membrane</keyword>
<proteinExistence type="inferred from homology"/>
<sequence>MALLGVLLLVAVLILSIVYLFLRSRHSYWPNRGFPYKPNPSLLFGQMQGNGTTRHAAYVTQEIYNYAKDRGERYMGYSFYFMPIVMVCDIELVKTVLVKDFTVFHDRGMYSNPTVDPLSGNLFSLEGHEWRALRHKLTPTFTSGRMKQMFGTMLQVAMELERRLLDHIDQELEMKDVLARFTTDVIGTCAFGIECNTLKNPDSDFLKYGKRVFEHRLPAMVKMTFAMLFKERAKALGVKVTDDDLEAFFLNLVHETVEHRERNNVHRNDFLDLLLEIKNKGSLEEQQHDGKPVASDGPGLTMNELAAQVFIFFVAGFETSSTVMNFCLYELAKNPDVQDRLREELNRAIDGNGGELTYDTVMGNEYLGQVVNETLRKYPPLETVLRVTAEDYTIPGTAHVIPRQRGVQIPVYAIHHDPAYYPDPECFDPDRFSADQCKARTPYTFLPFGEGPRICIGMRFGLMQVRVGLVSMLRAFRFLPTTRTPDRVVFDPKTFILSPAGGNFLRVAKV</sequence>
<evidence type="ECO:0000256" key="12">
    <source>
        <dbReference type="ARBA" id="ARBA00023136"/>
    </source>
</evidence>
<dbReference type="EnsemblMetazoa" id="AEPI015021-RA">
    <property type="protein sequence ID" value="AEPI015021-PA"/>
    <property type="gene ID" value="AEPI015021"/>
</dbReference>
<evidence type="ECO:0000256" key="7">
    <source>
        <dbReference type="ARBA" id="ARBA00022824"/>
    </source>
</evidence>
<keyword evidence="6 13" id="KW-0479">Metal-binding</keyword>
<dbReference type="InterPro" id="IPR001128">
    <property type="entry name" value="Cyt_P450"/>
</dbReference>
<evidence type="ECO:0000256" key="5">
    <source>
        <dbReference type="ARBA" id="ARBA00022617"/>
    </source>
</evidence>
<comment type="subcellular location">
    <subcellularLocation>
        <location evidence="3">Endoplasmic reticulum membrane</location>
        <topology evidence="3">Peripheral membrane protein</topology>
    </subcellularLocation>
    <subcellularLocation>
        <location evidence="2">Microsome membrane</location>
        <topology evidence="2">Peripheral membrane protein</topology>
    </subcellularLocation>
</comment>
<dbReference type="GO" id="GO:0005506">
    <property type="term" value="F:iron ion binding"/>
    <property type="evidence" value="ECO:0007669"/>
    <property type="project" value="InterPro"/>
</dbReference>
<keyword evidence="11 14" id="KW-0503">Monooxygenase</keyword>
<comment type="similarity">
    <text evidence="4 14">Belongs to the cytochrome P450 family.</text>
</comment>
<evidence type="ECO:0000256" key="1">
    <source>
        <dbReference type="ARBA" id="ARBA00001971"/>
    </source>
</evidence>
<evidence type="ECO:0000256" key="8">
    <source>
        <dbReference type="ARBA" id="ARBA00022848"/>
    </source>
</evidence>
<name>A0A182PYV3_9DIPT</name>
<evidence type="ECO:0000256" key="4">
    <source>
        <dbReference type="ARBA" id="ARBA00010617"/>
    </source>
</evidence>
<keyword evidence="5 13" id="KW-0349">Heme</keyword>
<keyword evidence="10 13" id="KW-0408">Iron</keyword>
<dbReference type="Gene3D" id="1.10.630.10">
    <property type="entry name" value="Cytochrome P450"/>
    <property type="match status" value="1"/>
</dbReference>
<evidence type="ECO:0000256" key="2">
    <source>
        <dbReference type="ARBA" id="ARBA00004174"/>
    </source>
</evidence>
<dbReference type="SUPFAM" id="SSF48264">
    <property type="entry name" value="Cytochrome P450"/>
    <property type="match status" value="1"/>
</dbReference>
<evidence type="ECO:0000256" key="10">
    <source>
        <dbReference type="ARBA" id="ARBA00023004"/>
    </source>
</evidence>
<accession>A0A182PYV3</accession>
<dbReference type="PRINTS" id="PR00385">
    <property type="entry name" value="P450"/>
</dbReference>
<evidence type="ECO:0000256" key="14">
    <source>
        <dbReference type="RuleBase" id="RU000461"/>
    </source>
</evidence>
<dbReference type="InterPro" id="IPR017972">
    <property type="entry name" value="Cyt_P450_CS"/>
</dbReference>
<dbReference type="GO" id="GO:0016705">
    <property type="term" value="F:oxidoreductase activity, acting on paired donors, with incorporation or reduction of molecular oxygen"/>
    <property type="evidence" value="ECO:0007669"/>
    <property type="project" value="InterPro"/>
</dbReference>
<keyword evidence="9 14" id="KW-0560">Oxidoreductase</keyword>
<keyword evidence="7" id="KW-0256">Endoplasmic reticulum</keyword>
<evidence type="ECO:0000313" key="15">
    <source>
        <dbReference type="EnsemblMetazoa" id="AEPI015021-PA"/>
    </source>
</evidence>
<protein>
    <submittedName>
        <fullName evidence="15">Uncharacterized protein</fullName>
    </submittedName>
</protein>
<dbReference type="PROSITE" id="PS00086">
    <property type="entry name" value="CYTOCHROME_P450"/>
    <property type="match status" value="1"/>
</dbReference>
<dbReference type="InterPro" id="IPR050476">
    <property type="entry name" value="Insect_CytP450_Detox"/>
</dbReference>
<evidence type="ECO:0000256" key="6">
    <source>
        <dbReference type="ARBA" id="ARBA00022723"/>
    </source>
</evidence>
<evidence type="ECO:0000256" key="11">
    <source>
        <dbReference type="ARBA" id="ARBA00023033"/>
    </source>
</evidence>
<dbReference type="STRING" id="199890.A0A182PYV3"/>
<keyword evidence="16" id="KW-1185">Reference proteome</keyword>
<comment type="cofactor">
    <cofactor evidence="1 13">
        <name>heme</name>
        <dbReference type="ChEBI" id="CHEBI:30413"/>
    </cofactor>
</comment>
<organism evidence="15 16">
    <name type="scientific">Anopheles epiroticus</name>
    <dbReference type="NCBI Taxonomy" id="199890"/>
    <lineage>
        <taxon>Eukaryota</taxon>
        <taxon>Metazoa</taxon>
        <taxon>Ecdysozoa</taxon>
        <taxon>Arthropoda</taxon>
        <taxon>Hexapoda</taxon>
        <taxon>Insecta</taxon>
        <taxon>Pterygota</taxon>
        <taxon>Neoptera</taxon>
        <taxon>Endopterygota</taxon>
        <taxon>Diptera</taxon>
        <taxon>Nematocera</taxon>
        <taxon>Culicoidea</taxon>
        <taxon>Culicidae</taxon>
        <taxon>Anophelinae</taxon>
        <taxon>Anopheles</taxon>
    </lineage>
</organism>
<dbReference type="InterPro" id="IPR002401">
    <property type="entry name" value="Cyt_P450_E_grp-I"/>
</dbReference>
<reference evidence="16" key="1">
    <citation type="submission" date="2013-03" db="EMBL/GenBank/DDBJ databases">
        <title>The Genome Sequence of Anopheles epiroticus epiroticus2.</title>
        <authorList>
            <consortium name="The Broad Institute Genomics Platform"/>
            <person name="Neafsey D.E."/>
            <person name="Howell P."/>
            <person name="Walker B."/>
            <person name="Young S.K."/>
            <person name="Zeng Q."/>
            <person name="Gargeya S."/>
            <person name="Fitzgerald M."/>
            <person name="Haas B."/>
            <person name="Abouelleil A."/>
            <person name="Allen A.W."/>
            <person name="Alvarado L."/>
            <person name="Arachchi H.M."/>
            <person name="Berlin A.M."/>
            <person name="Chapman S.B."/>
            <person name="Gainer-Dewar J."/>
            <person name="Goldberg J."/>
            <person name="Griggs A."/>
            <person name="Gujja S."/>
            <person name="Hansen M."/>
            <person name="Howarth C."/>
            <person name="Imamovic A."/>
            <person name="Ireland A."/>
            <person name="Larimer J."/>
            <person name="McCowan C."/>
            <person name="Murphy C."/>
            <person name="Pearson M."/>
            <person name="Poon T.W."/>
            <person name="Priest M."/>
            <person name="Roberts A."/>
            <person name="Saif S."/>
            <person name="Shea T."/>
            <person name="Sisk P."/>
            <person name="Sykes S."/>
            <person name="Wortman J."/>
            <person name="Nusbaum C."/>
            <person name="Birren B."/>
        </authorList>
    </citation>
    <scope>NUCLEOTIDE SEQUENCE [LARGE SCALE GENOMIC DNA]</scope>
    <source>
        <strain evidence="16">Epiroticus2</strain>
    </source>
</reference>
<keyword evidence="8" id="KW-0492">Microsome</keyword>
<dbReference type="AlphaFoldDB" id="A0A182PYV3"/>
<dbReference type="Proteomes" id="UP000075885">
    <property type="component" value="Unassembled WGS sequence"/>
</dbReference>
<dbReference type="PANTHER" id="PTHR24292:SF100">
    <property type="entry name" value="CYTOCHROME P450 6A16, ISOFORM B-RELATED"/>
    <property type="match status" value="1"/>
</dbReference>
<evidence type="ECO:0000256" key="3">
    <source>
        <dbReference type="ARBA" id="ARBA00004406"/>
    </source>
</evidence>
<evidence type="ECO:0000256" key="13">
    <source>
        <dbReference type="PIRSR" id="PIRSR602401-1"/>
    </source>
</evidence>
<dbReference type="VEuPathDB" id="VectorBase:AEPI015021"/>